<sequence length="158" mass="17027">MFSKLALFSAMVSAAAIPDPTFTKVFDAVVELDMSKGLLPGPFGRRLLSGFISGNLTDASTGALVANVIPNFGAEFGLVTDSGHLYTDVRLGLRFVDEDASAFLELHGSGTFENLHAYNYLRVETNSTTYGSLVDEFLYASIDVSQSPAPLFIYKLDV</sequence>
<feature type="chain" id="PRO_5002316992" evidence="1">
    <location>
        <begin position="17"/>
        <end position="158"/>
    </location>
</feature>
<organism evidence="2 3">
    <name type="scientific">Cylindrobasidium torrendii FP15055 ss-10</name>
    <dbReference type="NCBI Taxonomy" id="1314674"/>
    <lineage>
        <taxon>Eukaryota</taxon>
        <taxon>Fungi</taxon>
        <taxon>Dikarya</taxon>
        <taxon>Basidiomycota</taxon>
        <taxon>Agaricomycotina</taxon>
        <taxon>Agaricomycetes</taxon>
        <taxon>Agaricomycetidae</taxon>
        <taxon>Agaricales</taxon>
        <taxon>Marasmiineae</taxon>
        <taxon>Physalacriaceae</taxon>
        <taxon>Cylindrobasidium</taxon>
    </lineage>
</organism>
<reference evidence="2 3" key="1">
    <citation type="journal article" date="2015" name="Fungal Genet. Biol.">
        <title>Evolution of novel wood decay mechanisms in Agaricales revealed by the genome sequences of Fistulina hepatica and Cylindrobasidium torrendii.</title>
        <authorList>
            <person name="Floudas D."/>
            <person name="Held B.W."/>
            <person name="Riley R."/>
            <person name="Nagy L.G."/>
            <person name="Koehler G."/>
            <person name="Ransdell A.S."/>
            <person name="Younus H."/>
            <person name="Chow J."/>
            <person name="Chiniquy J."/>
            <person name="Lipzen A."/>
            <person name="Tritt A."/>
            <person name="Sun H."/>
            <person name="Haridas S."/>
            <person name="LaButti K."/>
            <person name="Ohm R.A."/>
            <person name="Kues U."/>
            <person name="Blanchette R.A."/>
            <person name="Grigoriev I.V."/>
            <person name="Minto R.E."/>
            <person name="Hibbett D.S."/>
        </authorList>
    </citation>
    <scope>NUCLEOTIDE SEQUENCE [LARGE SCALE GENOMIC DNA]</scope>
    <source>
        <strain evidence="2 3">FP15055 ss-10</strain>
    </source>
</reference>
<dbReference type="EMBL" id="KN880474">
    <property type="protein sequence ID" value="KIY70027.1"/>
    <property type="molecule type" value="Genomic_DNA"/>
</dbReference>
<protein>
    <submittedName>
        <fullName evidence="2">Uncharacterized protein</fullName>
    </submittedName>
</protein>
<dbReference type="AlphaFoldDB" id="A0A0D7BHR4"/>
<dbReference type="OrthoDB" id="5231894at2759"/>
<keyword evidence="1" id="KW-0732">Signal</keyword>
<keyword evidence="3" id="KW-1185">Reference proteome</keyword>
<accession>A0A0D7BHR4</accession>
<gene>
    <name evidence="2" type="ORF">CYLTODRAFT_452054</name>
</gene>
<evidence type="ECO:0000256" key="1">
    <source>
        <dbReference type="SAM" id="SignalP"/>
    </source>
</evidence>
<feature type="signal peptide" evidence="1">
    <location>
        <begin position="1"/>
        <end position="16"/>
    </location>
</feature>
<dbReference type="Gene3D" id="2.40.160.20">
    <property type="match status" value="1"/>
</dbReference>
<proteinExistence type="predicted"/>
<evidence type="ECO:0000313" key="2">
    <source>
        <dbReference type="EMBL" id="KIY70027.1"/>
    </source>
</evidence>
<evidence type="ECO:0000313" key="3">
    <source>
        <dbReference type="Proteomes" id="UP000054007"/>
    </source>
</evidence>
<name>A0A0D7BHR4_9AGAR</name>
<dbReference type="Proteomes" id="UP000054007">
    <property type="component" value="Unassembled WGS sequence"/>
</dbReference>